<feature type="region of interest" description="Disordered" evidence="1">
    <location>
        <begin position="157"/>
        <end position="247"/>
    </location>
</feature>
<feature type="compositionally biased region" description="Low complexity" evidence="1">
    <location>
        <begin position="1"/>
        <end position="14"/>
    </location>
</feature>
<reference evidence="2 3" key="1">
    <citation type="journal article" date="2017" name="Gigascience">
        <title>Draft genome of the honey bee ectoparasitic mite, Tropilaelaps mercedesae, is shaped by the parasitic life history.</title>
        <authorList>
            <person name="Dong X."/>
            <person name="Armstrong S.D."/>
            <person name="Xia D."/>
            <person name="Makepeace B.L."/>
            <person name="Darby A.C."/>
            <person name="Kadowaki T."/>
        </authorList>
    </citation>
    <scope>NUCLEOTIDE SEQUENCE [LARGE SCALE GENOMIC DNA]</scope>
    <source>
        <strain evidence="2">Wuxi-XJTLU</strain>
    </source>
</reference>
<keyword evidence="3" id="KW-1185">Reference proteome</keyword>
<proteinExistence type="predicted"/>
<evidence type="ECO:0000313" key="3">
    <source>
        <dbReference type="Proteomes" id="UP000192247"/>
    </source>
</evidence>
<dbReference type="InParanoid" id="A0A1V9XGZ9"/>
<organism evidence="2 3">
    <name type="scientific">Tropilaelaps mercedesae</name>
    <dbReference type="NCBI Taxonomy" id="418985"/>
    <lineage>
        <taxon>Eukaryota</taxon>
        <taxon>Metazoa</taxon>
        <taxon>Ecdysozoa</taxon>
        <taxon>Arthropoda</taxon>
        <taxon>Chelicerata</taxon>
        <taxon>Arachnida</taxon>
        <taxon>Acari</taxon>
        <taxon>Parasitiformes</taxon>
        <taxon>Mesostigmata</taxon>
        <taxon>Gamasina</taxon>
        <taxon>Dermanyssoidea</taxon>
        <taxon>Laelapidae</taxon>
        <taxon>Tropilaelaps</taxon>
    </lineage>
</organism>
<comment type="caution">
    <text evidence="2">The sequence shown here is derived from an EMBL/GenBank/DDBJ whole genome shotgun (WGS) entry which is preliminary data.</text>
</comment>
<name>A0A1V9XGZ9_9ACAR</name>
<feature type="region of interest" description="Disordered" evidence="1">
    <location>
        <begin position="1"/>
        <end position="22"/>
    </location>
</feature>
<evidence type="ECO:0000256" key="1">
    <source>
        <dbReference type="SAM" id="MobiDB-lite"/>
    </source>
</evidence>
<feature type="non-terminal residue" evidence="2">
    <location>
        <position position="1"/>
    </location>
</feature>
<accession>A0A1V9XGZ9</accession>
<dbReference type="AlphaFoldDB" id="A0A1V9XGZ9"/>
<dbReference type="OrthoDB" id="2434995at2759"/>
<dbReference type="Proteomes" id="UP000192247">
    <property type="component" value="Unassembled WGS sequence"/>
</dbReference>
<protein>
    <submittedName>
        <fullName evidence="2">Uncharacterized protein</fullName>
    </submittedName>
</protein>
<gene>
    <name evidence="2" type="ORF">BIW11_10214</name>
</gene>
<sequence>SVPSSPQQPSRSPSPSLPMPTTCASPVGVRARACSQCLAKCGTSLYTLSGPHCTQEHTFCSAMCLGQWASGQAQANLLASSGSSIADQDSNQVRDGQISCSNSASTNSVRPCDYCRLNSVPKNSPHHMVAADNSLKSFCSIECLHNFDLAPSTLNRRRASDGAADGDVFSPGGQAATSASRNALRHLASSPGPDEEERPLKMARKNPAPQRIVRGEDLILEVAPFDLSGSDGETDASMSPLDFSTKP</sequence>
<dbReference type="EMBL" id="MNPL01011206">
    <property type="protein sequence ID" value="OQR72701.1"/>
    <property type="molecule type" value="Genomic_DNA"/>
</dbReference>
<evidence type="ECO:0000313" key="2">
    <source>
        <dbReference type="EMBL" id="OQR72701.1"/>
    </source>
</evidence>